<dbReference type="InterPro" id="IPR017961">
    <property type="entry name" value="DNA_pol_Y-fam_little_finger"/>
</dbReference>
<evidence type="ECO:0000259" key="4">
    <source>
        <dbReference type="PROSITE" id="PS50173"/>
    </source>
</evidence>
<accession>A0AAJ2RA61</accession>
<evidence type="ECO:0000256" key="3">
    <source>
        <dbReference type="SAM" id="MobiDB-lite"/>
    </source>
</evidence>
<dbReference type="Pfam" id="PF13438">
    <property type="entry name" value="DUF4113"/>
    <property type="match status" value="1"/>
</dbReference>
<dbReference type="GO" id="GO:0006281">
    <property type="term" value="P:DNA repair"/>
    <property type="evidence" value="ECO:0007669"/>
    <property type="project" value="InterPro"/>
</dbReference>
<comment type="caution">
    <text evidence="5">The sequence shown here is derived from an EMBL/GenBank/DDBJ whole genome shotgun (WGS) entry which is preliminary data.</text>
</comment>
<protein>
    <submittedName>
        <fullName evidence="5">DUF4113 domain-containing protein</fullName>
    </submittedName>
</protein>
<feature type="compositionally biased region" description="Polar residues" evidence="3">
    <location>
        <begin position="263"/>
        <end position="272"/>
    </location>
</feature>
<keyword evidence="1" id="KW-0227">DNA damage</keyword>
<dbReference type="Proteomes" id="UP001287445">
    <property type="component" value="Unassembled WGS sequence"/>
</dbReference>
<keyword evidence="1" id="KW-0741">SOS mutagenesis</keyword>
<dbReference type="InterPro" id="IPR025188">
    <property type="entry name" value="DUF4113"/>
</dbReference>
<dbReference type="EMBL" id="JAWWMZ010000021">
    <property type="protein sequence ID" value="MDX4957802.1"/>
    <property type="molecule type" value="Genomic_DNA"/>
</dbReference>
<evidence type="ECO:0000256" key="1">
    <source>
        <dbReference type="ARBA" id="ARBA00023199"/>
    </source>
</evidence>
<gene>
    <name evidence="5" type="ORF">SGN30_30660</name>
</gene>
<organism evidence="5 6">
    <name type="scientific">Delftia acidovorans</name>
    <name type="common">Pseudomonas acidovorans</name>
    <name type="synonym">Comamonas acidovorans</name>
    <dbReference type="NCBI Taxonomy" id="80866"/>
    <lineage>
        <taxon>Bacteria</taxon>
        <taxon>Pseudomonadati</taxon>
        <taxon>Pseudomonadota</taxon>
        <taxon>Betaproteobacteria</taxon>
        <taxon>Burkholderiales</taxon>
        <taxon>Comamonadaceae</taxon>
        <taxon>Delftia</taxon>
    </lineage>
</organism>
<evidence type="ECO:0000313" key="6">
    <source>
        <dbReference type="Proteomes" id="UP001287445"/>
    </source>
</evidence>
<dbReference type="PROSITE" id="PS50173">
    <property type="entry name" value="UMUC"/>
    <property type="match status" value="1"/>
</dbReference>
<dbReference type="RefSeq" id="WP_319076883.1">
    <property type="nucleotide sequence ID" value="NZ_JAWWMZ010000021.1"/>
</dbReference>
<evidence type="ECO:0000256" key="2">
    <source>
        <dbReference type="ARBA" id="ARBA00023236"/>
    </source>
</evidence>
<sequence>MGIAPTKTLSKLANHIAKTAERTPGSYPGDLARICNLAEQFPERLQQLLRATAAADVWGVGRRIAADLADVGVLSAWELAQMDLAMVRRRWGVTLERTVRELRGQACIELDLAPAPKQTIACTRSFGRPVSELQPLLEAVSEYATRAAEKLRMQDGLAGQLQVFAHTSPHRPGPRFNRSMVVPLRPTADTRQLVSAAICGARAIFEPGYDLVKAGVILLDITGPDVVQRELPIDEAPCRDQSKLMRAVDAINSRFGKGTVHVASTGQQQPNKSWDMRQERRTPRYTTEISEIPLVRA</sequence>
<feature type="region of interest" description="Disordered" evidence="3">
    <location>
        <begin position="263"/>
        <end position="282"/>
    </location>
</feature>
<name>A0AAJ2RA61_DELAC</name>
<dbReference type="Gene3D" id="1.10.150.20">
    <property type="entry name" value="5' to 3' exonuclease, C-terminal subdomain"/>
    <property type="match status" value="1"/>
</dbReference>
<proteinExistence type="predicted"/>
<dbReference type="InterPro" id="IPR001126">
    <property type="entry name" value="UmuC"/>
</dbReference>
<evidence type="ECO:0000313" key="5">
    <source>
        <dbReference type="EMBL" id="MDX4957802.1"/>
    </source>
</evidence>
<dbReference type="SUPFAM" id="SSF56672">
    <property type="entry name" value="DNA/RNA polymerases"/>
    <property type="match status" value="1"/>
</dbReference>
<dbReference type="GO" id="GO:0009432">
    <property type="term" value="P:SOS response"/>
    <property type="evidence" value="ECO:0007669"/>
    <property type="project" value="UniProtKB-KW"/>
</dbReference>
<dbReference type="InterPro" id="IPR043502">
    <property type="entry name" value="DNA/RNA_pol_sf"/>
</dbReference>
<dbReference type="AlphaFoldDB" id="A0AAJ2RA61"/>
<reference evidence="5" key="1">
    <citation type="submission" date="2023-11" db="EMBL/GenBank/DDBJ databases">
        <title>Identification and selenium tolerance of Delftia acidovorans R3-25.</title>
        <authorList>
            <person name="Zhang S."/>
            <person name="Liu Y."/>
            <person name="Guo Y."/>
        </authorList>
    </citation>
    <scope>NUCLEOTIDE SEQUENCE</scope>
    <source>
        <strain evidence="5">R3-25</strain>
    </source>
</reference>
<feature type="domain" description="UmuC" evidence="4">
    <location>
        <begin position="1"/>
        <end position="61"/>
    </location>
</feature>
<keyword evidence="2" id="KW-0742">SOS response</keyword>
<dbReference type="Pfam" id="PF11799">
    <property type="entry name" value="IMS_C"/>
    <property type="match status" value="1"/>
</dbReference>
<dbReference type="GO" id="GO:0003684">
    <property type="term" value="F:damaged DNA binding"/>
    <property type="evidence" value="ECO:0007669"/>
    <property type="project" value="InterPro"/>
</dbReference>